<evidence type="ECO:0000256" key="1">
    <source>
        <dbReference type="ARBA" id="ARBA00022490"/>
    </source>
</evidence>
<protein>
    <recommendedName>
        <fullName evidence="6">Ribosomal RNA large subunit methyltransferase F</fullName>
        <ecNumber evidence="6">2.1.1.181</ecNumber>
    </recommendedName>
    <alternativeName>
        <fullName evidence="6">23S rRNA mA1618 methyltransferase</fullName>
    </alternativeName>
    <alternativeName>
        <fullName evidence="6">rRNA adenine N-6-methyltransferase</fullName>
    </alternativeName>
</protein>
<evidence type="ECO:0000256" key="3">
    <source>
        <dbReference type="ARBA" id="ARBA00022603"/>
    </source>
</evidence>
<keyword evidence="1 6" id="KW-0963">Cytoplasm</keyword>
<dbReference type="Gene3D" id="3.40.50.150">
    <property type="entry name" value="Vaccinia Virus protein VP39"/>
    <property type="match status" value="1"/>
</dbReference>
<evidence type="ECO:0000256" key="4">
    <source>
        <dbReference type="ARBA" id="ARBA00022679"/>
    </source>
</evidence>
<dbReference type="InterPro" id="IPR016909">
    <property type="entry name" value="rRNA_lsu_MeTfrase_F"/>
</dbReference>
<comment type="subcellular location">
    <subcellularLocation>
        <location evidence="6">Cytoplasm</location>
    </subcellularLocation>
</comment>
<evidence type="ECO:0000313" key="7">
    <source>
        <dbReference type="EMBL" id="WCT12458.1"/>
    </source>
</evidence>
<name>A0ABY7T9N9_9SPHI</name>
<dbReference type="CDD" id="cd02440">
    <property type="entry name" value="AdoMet_MTases"/>
    <property type="match status" value="1"/>
</dbReference>
<comment type="catalytic activity">
    <reaction evidence="6">
        <text>adenosine(1618) in 23S rRNA + S-adenosyl-L-methionine = N(6)-methyladenosine(1618) in 23S rRNA + S-adenosyl-L-homocysteine + H(+)</text>
        <dbReference type="Rhea" id="RHEA:16497"/>
        <dbReference type="Rhea" id="RHEA-COMP:10229"/>
        <dbReference type="Rhea" id="RHEA-COMP:10231"/>
        <dbReference type="ChEBI" id="CHEBI:15378"/>
        <dbReference type="ChEBI" id="CHEBI:57856"/>
        <dbReference type="ChEBI" id="CHEBI:59789"/>
        <dbReference type="ChEBI" id="CHEBI:74411"/>
        <dbReference type="ChEBI" id="CHEBI:74449"/>
        <dbReference type="EC" id="2.1.1.181"/>
    </reaction>
</comment>
<dbReference type="RefSeq" id="WP_273630721.1">
    <property type="nucleotide sequence ID" value="NZ_CP117167.1"/>
</dbReference>
<dbReference type="SUPFAM" id="SSF53335">
    <property type="entry name" value="S-adenosyl-L-methionine-dependent methyltransferases"/>
    <property type="match status" value="1"/>
</dbReference>
<dbReference type="PIRSF" id="PIRSF029038">
    <property type="entry name" value="Mtase_YbiN_prd"/>
    <property type="match status" value="1"/>
</dbReference>
<sequence>MPQQPNSKPAEKDTLHPRNAHRDMYDFKRLCTANPALRNFVSINQHGNESINFSDPDAVKALNKALLKHFYKVDGWDIPAGYLCPPIPGRADYIHYVADLLAETNNGTIPMGSKIKVLDVGVGANCVYPLIGSSAYGWSFVGSDTDTVAIQSAKQIVAANKALQQLIELRQQTNRKEIFNWIIRPGDRFDVTMCNPPFHASMKEAHAGSNKKWENLNGGRLPKALLNFGGKNNELWTPGGEAAFIRQMVEQSFLFAEQCLWFTTLVSKKESLPVIYKALEKAKALDVKTINMSQGQKVSRVVAWAFFTEAERIKWMQKRPAGV</sequence>
<organism evidence="7 8">
    <name type="scientific">Mucilaginibacter jinjuensis</name>
    <dbReference type="NCBI Taxonomy" id="1176721"/>
    <lineage>
        <taxon>Bacteria</taxon>
        <taxon>Pseudomonadati</taxon>
        <taxon>Bacteroidota</taxon>
        <taxon>Sphingobacteriia</taxon>
        <taxon>Sphingobacteriales</taxon>
        <taxon>Sphingobacteriaceae</taxon>
        <taxon>Mucilaginibacter</taxon>
    </lineage>
</organism>
<evidence type="ECO:0000256" key="6">
    <source>
        <dbReference type="HAMAP-Rule" id="MF_01848"/>
    </source>
</evidence>
<evidence type="ECO:0000313" key="8">
    <source>
        <dbReference type="Proteomes" id="UP001216139"/>
    </source>
</evidence>
<dbReference type="Pfam" id="PF05971">
    <property type="entry name" value="Methyltransf_10"/>
    <property type="match status" value="1"/>
</dbReference>
<keyword evidence="2 6" id="KW-0698">rRNA processing</keyword>
<dbReference type="EMBL" id="CP117167">
    <property type="protein sequence ID" value="WCT12458.1"/>
    <property type="molecule type" value="Genomic_DNA"/>
</dbReference>
<reference evidence="7 8" key="1">
    <citation type="submission" date="2023-02" db="EMBL/GenBank/DDBJ databases">
        <title>Genome sequence of Mucilaginibacter jinjuensis strain KACC 16571.</title>
        <authorList>
            <person name="Kim S."/>
            <person name="Heo J."/>
            <person name="Kwon S.-W."/>
        </authorList>
    </citation>
    <scope>NUCLEOTIDE SEQUENCE [LARGE SCALE GENOMIC DNA]</scope>
    <source>
        <strain evidence="7 8">KACC 16571</strain>
    </source>
</reference>
<evidence type="ECO:0000256" key="5">
    <source>
        <dbReference type="ARBA" id="ARBA00022691"/>
    </source>
</evidence>
<dbReference type="Proteomes" id="UP001216139">
    <property type="component" value="Chromosome"/>
</dbReference>
<dbReference type="PANTHER" id="PTHR13393:SF0">
    <property type="entry name" value="RNA N6-ADENOSINE-METHYLTRANSFERASE METTL16"/>
    <property type="match status" value="1"/>
</dbReference>
<dbReference type="NCBIfam" id="NF008725">
    <property type="entry name" value="PRK11727.1"/>
    <property type="match status" value="1"/>
</dbReference>
<accession>A0ABY7T9N9</accession>
<dbReference type="HAMAP" id="MF_01848">
    <property type="entry name" value="23SrRNA_methyltr_F"/>
    <property type="match status" value="1"/>
</dbReference>
<keyword evidence="3 6" id="KW-0489">Methyltransferase</keyword>
<dbReference type="InterPro" id="IPR010286">
    <property type="entry name" value="METTL16/RlmF"/>
</dbReference>
<comment type="function">
    <text evidence="6">Specifically methylates the adenine in position 1618 of 23S rRNA.</text>
</comment>
<keyword evidence="5 6" id="KW-0949">S-adenosyl-L-methionine</keyword>
<evidence type="ECO:0000256" key="2">
    <source>
        <dbReference type="ARBA" id="ARBA00022552"/>
    </source>
</evidence>
<dbReference type="PANTHER" id="PTHR13393">
    <property type="entry name" value="SAM-DEPENDENT METHYLTRANSFERASE"/>
    <property type="match status" value="1"/>
</dbReference>
<proteinExistence type="inferred from homology"/>
<keyword evidence="8" id="KW-1185">Reference proteome</keyword>
<dbReference type="GO" id="GO:0052907">
    <property type="term" value="F:23S rRNA (adenine(1618)-N(6))-methyltransferase activity"/>
    <property type="evidence" value="ECO:0007669"/>
    <property type="project" value="UniProtKB-EC"/>
</dbReference>
<dbReference type="InterPro" id="IPR029063">
    <property type="entry name" value="SAM-dependent_MTases_sf"/>
</dbReference>
<gene>
    <name evidence="6 7" type="primary">rlmF</name>
    <name evidence="7" type="ORF">PQO05_00750</name>
</gene>
<dbReference type="EC" id="2.1.1.181" evidence="6"/>
<comment type="similarity">
    <text evidence="6">Belongs to the methyltransferase superfamily. METTL16/RlmF family.</text>
</comment>
<keyword evidence="4 6" id="KW-0808">Transferase</keyword>